<evidence type="ECO:0000256" key="1">
    <source>
        <dbReference type="SAM" id="MobiDB-lite"/>
    </source>
</evidence>
<feature type="region of interest" description="Disordered" evidence="1">
    <location>
        <begin position="1"/>
        <end position="23"/>
    </location>
</feature>
<dbReference type="AlphaFoldDB" id="A0A0D0ATD3"/>
<accession>A0A0D0ATD3</accession>
<protein>
    <submittedName>
        <fullName evidence="2">Uncharacterized protein</fullName>
    </submittedName>
</protein>
<dbReference type="Proteomes" id="UP000054485">
    <property type="component" value="Unassembled WGS sequence"/>
</dbReference>
<evidence type="ECO:0000313" key="2">
    <source>
        <dbReference type="EMBL" id="KIK41259.1"/>
    </source>
</evidence>
<dbReference type="InParanoid" id="A0A0D0ATD3"/>
<proteinExistence type="predicted"/>
<keyword evidence="3" id="KW-1185">Reference proteome</keyword>
<reference evidence="3" key="2">
    <citation type="submission" date="2015-01" db="EMBL/GenBank/DDBJ databases">
        <title>Evolutionary Origins and Diversification of the Mycorrhizal Mutualists.</title>
        <authorList>
            <consortium name="DOE Joint Genome Institute"/>
            <consortium name="Mycorrhizal Genomics Consortium"/>
            <person name="Kohler A."/>
            <person name="Kuo A."/>
            <person name="Nagy L.G."/>
            <person name="Floudas D."/>
            <person name="Copeland A."/>
            <person name="Barry K.W."/>
            <person name="Cichocki N."/>
            <person name="Veneault-Fourrey C."/>
            <person name="LaButti K."/>
            <person name="Lindquist E.A."/>
            <person name="Lipzen A."/>
            <person name="Lundell T."/>
            <person name="Morin E."/>
            <person name="Murat C."/>
            <person name="Riley R."/>
            <person name="Ohm R."/>
            <person name="Sun H."/>
            <person name="Tunlid A."/>
            <person name="Henrissat B."/>
            <person name="Grigoriev I.V."/>
            <person name="Hibbett D.S."/>
            <person name="Martin F."/>
        </authorList>
    </citation>
    <scope>NUCLEOTIDE SEQUENCE [LARGE SCALE GENOMIC DNA]</scope>
    <source>
        <strain evidence="3">UH-Slu-Lm8-n1</strain>
    </source>
</reference>
<dbReference type="OrthoDB" id="3220849at2759"/>
<reference evidence="2 3" key="1">
    <citation type="submission" date="2014-04" db="EMBL/GenBank/DDBJ databases">
        <authorList>
            <consortium name="DOE Joint Genome Institute"/>
            <person name="Kuo A."/>
            <person name="Ruytinx J."/>
            <person name="Rineau F."/>
            <person name="Colpaert J."/>
            <person name="Kohler A."/>
            <person name="Nagy L.G."/>
            <person name="Floudas D."/>
            <person name="Copeland A."/>
            <person name="Barry K.W."/>
            <person name="Cichocki N."/>
            <person name="Veneault-Fourrey C."/>
            <person name="LaButti K."/>
            <person name="Lindquist E.A."/>
            <person name="Lipzen A."/>
            <person name="Lundell T."/>
            <person name="Morin E."/>
            <person name="Murat C."/>
            <person name="Sun H."/>
            <person name="Tunlid A."/>
            <person name="Henrissat B."/>
            <person name="Grigoriev I.V."/>
            <person name="Hibbett D.S."/>
            <person name="Martin F."/>
            <person name="Nordberg H.P."/>
            <person name="Cantor M.N."/>
            <person name="Hua S.X."/>
        </authorList>
    </citation>
    <scope>NUCLEOTIDE SEQUENCE [LARGE SCALE GENOMIC DNA]</scope>
    <source>
        <strain evidence="2 3">UH-Slu-Lm8-n1</strain>
    </source>
</reference>
<name>A0A0D0ATD3_9AGAM</name>
<organism evidence="2 3">
    <name type="scientific">Suillus luteus UH-Slu-Lm8-n1</name>
    <dbReference type="NCBI Taxonomy" id="930992"/>
    <lineage>
        <taxon>Eukaryota</taxon>
        <taxon>Fungi</taxon>
        <taxon>Dikarya</taxon>
        <taxon>Basidiomycota</taxon>
        <taxon>Agaricomycotina</taxon>
        <taxon>Agaricomycetes</taxon>
        <taxon>Agaricomycetidae</taxon>
        <taxon>Boletales</taxon>
        <taxon>Suillineae</taxon>
        <taxon>Suillaceae</taxon>
        <taxon>Suillus</taxon>
    </lineage>
</organism>
<gene>
    <name evidence="2" type="ORF">CY34DRAFT_85726</name>
</gene>
<dbReference type="HOGENOM" id="CLU_196961_0_0_1"/>
<dbReference type="EMBL" id="KN835274">
    <property type="protein sequence ID" value="KIK41259.1"/>
    <property type="molecule type" value="Genomic_DNA"/>
</dbReference>
<sequence>MTSDPRPKQDGNTTTGSMYRANLSPAQAIAQAWRCESPQSQEFWRQAEAKRKELYAAPRSPKPRGKM</sequence>
<evidence type="ECO:0000313" key="3">
    <source>
        <dbReference type="Proteomes" id="UP000054485"/>
    </source>
</evidence>